<proteinExistence type="inferred from homology"/>
<dbReference type="InterPro" id="IPR013094">
    <property type="entry name" value="AB_hydrolase_3"/>
</dbReference>
<dbReference type="SUPFAM" id="SSF53474">
    <property type="entry name" value="alpha/beta-Hydrolases"/>
    <property type="match status" value="1"/>
</dbReference>
<dbReference type="Proteomes" id="UP000029577">
    <property type="component" value="Unassembled WGS sequence"/>
</dbReference>
<dbReference type="EMBL" id="JPKR02000005">
    <property type="protein sequence ID" value="KGD70298.1"/>
    <property type="molecule type" value="Genomic_DNA"/>
</dbReference>
<dbReference type="RefSeq" id="WP_038023614.1">
    <property type="nucleotide sequence ID" value="NZ_JPKR02000005.1"/>
</dbReference>
<protein>
    <submittedName>
        <fullName evidence="4">Esterase</fullName>
    </submittedName>
</protein>
<keyword evidence="5" id="KW-1185">Reference proteome</keyword>
<dbReference type="OrthoDB" id="9806180at2"/>
<accession>A0A095U6T3</accession>
<gene>
    <name evidence="4" type="ORF">HA49_20370</name>
</gene>
<dbReference type="InterPro" id="IPR050300">
    <property type="entry name" value="GDXG_lipolytic_enzyme"/>
</dbReference>
<dbReference type="eggNOG" id="COG0657">
    <property type="taxonomic scope" value="Bacteria"/>
</dbReference>
<dbReference type="PANTHER" id="PTHR48081">
    <property type="entry name" value="AB HYDROLASE SUPERFAMILY PROTEIN C4A8.06C"/>
    <property type="match status" value="1"/>
</dbReference>
<reference evidence="4" key="1">
    <citation type="submission" date="2014-12" db="EMBL/GenBank/DDBJ databases">
        <title>The draft genome of the Tatumella morbirosei type strain, LMG23360T isolated from pineapple rot.</title>
        <authorList>
            <person name="Smits T.H."/>
            <person name="Palmer M."/>
            <person name="Venter S.N."/>
            <person name="Duffy B."/>
            <person name="Steenkamp E.T."/>
            <person name="Chan W.Y."/>
            <person name="Coutinho T.A."/>
            <person name="Coetzee M.P."/>
            <person name="De Maayer P."/>
        </authorList>
    </citation>
    <scope>NUCLEOTIDE SEQUENCE [LARGE SCALE GENOMIC DNA]</scope>
    <source>
        <strain evidence="4">LMG 23360</strain>
    </source>
</reference>
<keyword evidence="2" id="KW-0378">Hydrolase</keyword>
<feature type="domain" description="Alpha/beta hydrolase fold-3" evidence="3">
    <location>
        <begin position="79"/>
        <end position="280"/>
    </location>
</feature>
<evidence type="ECO:0000256" key="2">
    <source>
        <dbReference type="ARBA" id="ARBA00022801"/>
    </source>
</evidence>
<dbReference type="Pfam" id="PF07859">
    <property type="entry name" value="Abhydrolase_3"/>
    <property type="match status" value="1"/>
</dbReference>
<organism evidence="4 5">
    <name type="scientific">Tatumella morbirosei</name>
    <dbReference type="NCBI Taxonomy" id="642227"/>
    <lineage>
        <taxon>Bacteria</taxon>
        <taxon>Pseudomonadati</taxon>
        <taxon>Pseudomonadota</taxon>
        <taxon>Gammaproteobacteria</taxon>
        <taxon>Enterobacterales</taxon>
        <taxon>Erwiniaceae</taxon>
        <taxon>Tatumella</taxon>
    </lineage>
</organism>
<dbReference type="PANTHER" id="PTHR48081:SF30">
    <property type="entry name" value="ACETYL-HYDROLASE LIPR-RELATED"/>
    <property type="match status" value="1"/>
</dbReference>
<evidence type="ECO:0000259" key="3">
    <source>
        <dbReference type="Pfam" id="PF07859"/>
    </source>
</evidence>
<dbReference type="AlphaFoldDB" id="A0A095U6T3"/>
<dbReference type="Gene3D" id="3.40.50.1820">
    <property type="entry name" value="alpha/beta hydrolase"/>
    <property type="match status" value="1"/>
</dbReference>
<evidence type="ECO:0000313" key="5">
    <source>
        <dbReference type="Proteomes" id="UP000029577"/>
    </source>
</evidence>
<dbReference type="InterPro" id="IPR029058">
    <property type="entry name" value="AB_hydrolase_fold"/>
</dbReference>
<name>A0A095U6T3_9GAMM</name>
<evidence type="ECO:0000256" key="1">
    <source>
        <dbReference type="ARBA" id="ARBA00010515"/>
    </source>
</evidence>
<comment type="caution">
    <text evidence="4">The sequence shown here is derived from an EMBL/GenBank/DDBJ whole genome shotgun (WGS) entry which is preliminary data.</text>
</comment>
<comment type="similarity">
    <text evidence="1">Belongs to the 'GDXG' lipolytic enzyme family.</text>
</comment>
<dbReference type="GO" id="GO:0004806">
    <property type="term" value="F:triacylglycerol lipase activity"/>
    <property type="evidence" value="ECO:0007669"/>
    <property type="project" value="TreeGrafter"/>
</dbReference>
<dbReference type="STRING" id="642227.HA49_20370"/>
<sequence length="309" mass="33137">MLPQQAKKALAGWVEAAAPVVQKLNGETEMEWPEVRRQYMSGLSRLFPAVSGVVYQNSSLGEVPVLSVIPEESISDTVVLYIHGGGYVHGGTEAYCGLAGRLARQLSATVYLPDYRQAPDFPFPVPLEDVFAVYRALISGGAEANKLVLVGDSAGGAMVVTMMRKARDAGIPLPAAGVAFSPWANLTHSGKSASVRDGLDPLCSTDFLNILARTFLAGELPTHPDASPVYANLHGLSPVMIQAGENEVMLSDAIRLAGNLAEARVRTTLEVWPEMFHVWHLFAGILPEADKALCNAVRFLEDALEQARG</sequence>
<evidence type="ECO:0000313" key="4">
    <source>
        <dbReference type="EMBL" id="KGD70298.1"/>
    </source>
</evidence>